<name>A0A8J9S3G6_PHATR</name>
<proteinExistence type="predicted"/>
<protein>
    <submittedName>
        <fullName evidence="1">Uncharacterized protein</fullName>
    </submittedName>
</protein>
<organism evidence="1">
    <name type="scientific">Phaeodactylum tricornutum</name>
    <name type="common">Diatom</name>
    <dbReference type="NCBI Taxonomy" id="2850"/>
    <lineage>
        <taxon>Eukaryota</taxon>
        <taxon>Sar</taxon>
        <taxon>Stramenopiles</taxon>
        <taxon>Ochrophyta</taxon>
        <taxon>Bacillariophyta</taxon>
        <taxon>Bacillariophyceae</taxon>
        <taxon>Bacillariophycidae</taxon>
        <taxon>Naviculales</taxon>
        <taxon>Phaeodactylaceae</taxon>
        <taxon>Phaeodactylum</taxon>
    </lineage>
</organism>
<dbReference type="Proteomes" id="UP000836788">
    <property type="component" value="Chromosome 13"/>
</dbReference>
<reference evidence="1" key="1">
    <citation type="submission" date="2022-02" db="EMBL/GenBank/DDBJ databases">
        <authorList>
            <person name="Giguere J D."/>
        </authorList>
    </citation>
    <scope>NUCLEOTIDE SEQUENCE</scope>
    <source>
        <strain evidence="1">CCAP 1055/1</strain>
    </source>
</reference>
<gene>
    <name evidence="1" type="ORF">PTTT1_LOCUS13470</name>
</gene>
<dbReference type="AlphaFoldDB" id="A0A8J9S3G6"/>
<evidence type="ECO:0000313" key="1">
    <source>
        <dbReference type="EMBL" id="CAG9280490.1"/>
    </source>
</evidence>
<sequence>MAENSRRKLLIHFSAIGSTLATLPSSSEALFTPKDRRQLEVCLVNVLRVVYWSQNIAITLQSADDSSDTKRAKYLEARLGAKAALTGKVGGGASGKVYTLASLRLPSCLEDLEYYARPQSRQVADLRRDFYEGLAAVVEFDGLDTLTDPSPRSSLTLGQVNEQKVLFVQRMLAERVVPIGQQLVASFPAESVQQAHVFMQQYYSSELPLAQKRDGEELATA</sequence>
<accession>A0A8J9S3G6</accession>
<dbReference type="EMBL" id="OU594954">
    <property type="protein sequence ID" value="CAG9280490.1"/>
    <property type="molecule type" value="Genomic_DNA"/>
</dbReference>